<sequence length="160" mass="16856">MTDLRRIRKNYEKKVISVSSANVKHTDVDSTASNELFELPANCLIIEAGVQRVVAGQANLTVDFGFDGGNELGDGLALNGTGYIQDPQAGTIDALTLTEGAPNTLASGTTTLTKAPRIPTGTGKTVTAKFSADPSAGEFEFICVYIEFGKNNGEYTDFGA</sequence>
<accession>A0A2H0NCR9</accession>
<evidence type="ECO:0000313" key="2">
    <source>
        <dbReference type="Proteomes" id="UP000230564"/>
    </source>
</evidence>
<dbReference type="AlphaFoldDB" id="A0A2H0NCR9"/>
<dbReference type="Proteomes" id="UP000230564">
    <property type="component" value="Unassembled WGS sequence"/>
</dbReference>
<reference evidence="1 2" key="1">
    <citation type="submission" date="2017-09" db="EMBL/GenBank/DDBJ databases">
        <title>Depth-based differentiation of microbial function through sediment-hosted aquifers and enrichment of novel symbionts in the deep terrestrial subsurface.</title>
        <authorList>
            <person name="Probst A.J."/>
            <person name="Ladd B."/>
            <person name="Jarett J.K."/>
            <person name="Geller-Mcgrath D.E."/>
            <person name="Sieber C.M."/>
            <person name="Emerson J.B."/>
            <person name="Anantharaman K."/>
            <person name="Thomas B.C."/>
            <person name="Malmstrom R."/>
            <person name="Stieglmeier M."/>
            <person name="Klingl A."/>
            <person name="Woyke T."/>
            <person name="Ryan C.M."/>
            <person name="Banfield J.F."/>
        </authorList>
    </citation>
    <scope>NUCLEOTIDE SEQUENCE [LARGE SCALE GENOMIC DNA]</scope>
    <source>
        <strain evidence="1">CG11_big_fil_rev_8_21_14_0_20_36_20</strain>
    </source>
</reference>
<proteinExistence type="predicted"/>
<gene>
    <name evidence="1" type="ORF">COV55_02950</name>
</gene>
<organism evidence="1 2">
    <name type="scientific">Candidatus Komeilibacteria bacterium CG11_big_fil_rev_8_21_14_0_20_36_20</name>
    <dbReference type="NCBI Taxonomy" id="1974477"/>
    <lineage>
        <taxon>Bacteria</taxon>
        <taxon>Candidatus Komeiliibacteriota</taxon>
    </lineage>
</organism>
<name>A0A2H0NCR9_9BACT</name>
<comment type="caution">
    <text evidence="1">The sequence shown here is derived from an EMBL/GenBank/DDBJ whole genome shotgun (WGS) entry which is preliminary data.</text>
</comment>
<protein>
    <submittedName>
        <fullName evidence="1">Uncharacterized protein</fullName>
    </submittedName>
</protein>
<dbReference type="EMBL" id="PCWQ01000011">
    <property type="protein sequence ID" value="PIR06689.1"/>
    <property type="molecule type" value="Genomic_DNA"/>
</dbReference>
<evidence type="ECO:0000313" key="1">
    <source>
        <dbReference type="EMBL" id="PIR06689.1"/>
    </source>
</evidence>